<protein>
    <submittedName>
        <fullName evidence="1">Sulfotransferase family protein</fullName>
    </submittedName>
</protein>
<dbReference type="Proteomes" id="UP000236752">
    <property type="component" value="Unassembled WGS sequence"/>
</dbReference>
<dbReference type="RefSeq" id="WP_103909058.1">
    <property type="nucleotide sequence ID" value="NZ_FNUZ01000001.1"/>
</dbReference>
<accession>A0A1H5TST9</accession>
<proteinExistence type="predicted"/>
<keyword evidence="2" id="KW-1185">Reference proteome</keyword>
<evidence type="ECO:0000313" key="2">
    <source>
        <dbReference type="Proteomes" id="UP000236752"/>
    </source>
</evidence>
<evidence type="ECO:0000313" key="1">
    <source>
        <dbReference type="EMBL" id="SEF65057.1"/>
    </source>
</evidence>
<name>A0A1H5TST9_9RHOB</name>
<reference evidence="1 2" key="1">
    <citation type="submission" date="2016-10" db="EMBL/GenBank/DDBJ databases">
        <authorList>
            <person name="de Groot N.N."/>
        </authorList>
    </citation>
    <scope>NUCLEOTIDE SEQUENCE [LARGE SCALE GENOMIC DNA]</scope>
    <source>
        <strain evidence="1 2">DSM 26915</strain>
    </source>
</reference>
<dbReference type="EMBL" id="FNUZ01000001">
    <property type="protein sequence ID" value="SEF65057.1"/>
    <property type="molecule type" value="Genomic_DNA"/>
</dbReference>
<dbReference type="Gene3D" id="3.40.50.300">
    <property type="entry name" value="P-loop containing nucleotide triphosphate hydrolases"/>
    <property type="match status" value="1"/>
</dbReference>
<organism evidence="1 2">
    <name type="scientific">Thalassococcus halodurans</name>
    <dbReference type="NCBI Taxonomy" id="373675"/>
    <lineage>
        <taxon>Bacteria</taxon>
        <taxon>Pseudomonadati</taxon>
        <taxon>Pseudomonadota</taxon>
        <taxon>Alphaproteobacteria</taxon>
        <taxon>Rhodobacterales</taxon>
        <taxon>Roseobacteraceae</taxon>
        <taxon>Thalassococcus</taxon>
    </lineage>
</organism>
<dbReference type="GO" id="GO:0016740">
    <property type="term" value="F:transferase activity"/>
    <property type="evidence" value="ECO:0007669"/>
    <property type="project" value="UniProtKB-KW"/>
</dbReference>
<dbReference type="OrthoDB" id="9800698at2"/>
<dbReference type="PANTHER" id="PTHR36451:SF1">
    <property type="entry name" value="OMEGA-HYDROXY-BETA-DIHYDROMENAQUINONE-9 SULFOTRANSFERASE STF3"/>
    <property type="match status" value="1"/>
</dbReference>
<dbReference type="InterPro" id="IPR027417">
    <property type="entry name" value="P-loop_NTPase"/>
</dbReference>
<gene>
    <name evidence="1" type="ORF">SAMN04488045_0705</name>
</gene>
<dbReference type="AlphaFoldDB" id="A0A1H5TST9"/>
<dbReference type="SUPFAM" id="SSF52540">
    <property type="entry name" value="P-loop containing nucleoside triphosphate hydrolases"/>
    <property type="match status" value="1"/>
</dbReference>
<dbReference type="InterPro" id="IPR052736">
    <property type="entry name" value="Stf3_sulfotransferase"/>
</dbReference>
<sequence length="372" mass="43448">MSRKLKHRWSISHNYLTGITFGKWCQLLAENHFQISPAYLHRAAVITLASLSNSACAAVETLRFGKAIKQAEKPKAPLFILGHWRSGTTLLHELLAQDSAQFQFPNTYQVVNPYTFLTTENFTTRMFPWLVPEKRPMDNMALKFTSPQEDEFAPLLMTLTSLYLGTSFPRRMEHYDRYMTFRDVDRTKVEAWKAAFVQFCKKLSLNDDRTLLIKSPPHTARIRTILEMFPDARFVHIHRDPYRVFQSQRHFFDTAGWYTYLQKPDIDAIDEGILQRHEVMYDAFFEDLPLIPEDRFIDIRFDDLESDPVNETGKVYARLGLEGFARFKSELSRYVDALKGYQKNSFTDLDPATKAIVADRWARSFDHGNYPK</sequence>
<dbReference type="Pfam" id="PF13469">
    <property type="entry name" value="Sulfotransfer_3"/>
    <property type="match status" value="1"/>
</dbReference>
<keyword evidence="1" id="KW-0808">Transferase</keyword>
<dbReference type="PANTHER" id="PTHR36451">
    <property type="entry name" value="PAPS-DEPENDENT SULFOTRANSFERASE STF3"/>
    <property type="match status" value="1"/>
</dbReference>